<evidence type="ECO:0000259" key="3">
    <source>
        <dbReference type="Pfam" id="PF12770"/>
    </source>
</evidence>
<sequence length="1130" mass="126391">MTRNPKFYALLTLSLVATVTLLVANGKLPPLVPAVMAQNTDARKAEADQLLQLCRQNLDNNQVKLAIQSCQQAVIAYQQIKDLSGEAKSTVNLGNAYVNDGQYRQAISVLENAVKIAQESKERRLEALAFLNLGGAYYELGEFKESIEFFQQTLIIAKEIKDADLEKSAEKLLVLMEAEKQRKEADKLFEQGAQQYKISQFREALQSWEKALQIYQEIKNRQGEAASLDNLGSAYLSLGQYQKAIDLHEKSLVINREIVNRQGEANSLNNLGNAYQSRGEYQTAIDYHQQSLNIRREIKDRQGEAASLNNLGNAYQSRGEYQKAIDDHQQSLAITRELDDRSGEASSLGNLGVDYHLLGQYQKAINYHQQSLKIARVIGDLKRQANALGNLGNVYQSLGQYQKAIDDHQKSLAIAEKIGDRGSKARSLGNLGLAYQSLGQYQKAIDYYRESLAMARDIGLRQEEGSSLNNLGNAYQSLGQYQKAIDYYRESLAMARDIGDLKGEAGSLGNLGLAYQSLGQYQKAIDDHQKSLEIAEKIGDLQGEANSLNNLGLAYQSLGEYKKAIDYHRESLAMARDIGDLKGEADSLGNLGNAYLSLGQYQKAIDYHQENLDIARKIDDLQGEANSLNNLGVDYYFLGEYEKAIKNLEESLNIILKIRGNISRENIAGQNRKSFLASNERTVITLATILIQQNQPEKAFEWLNLATTADLADYNRLINAKVADPDAQKALDNWNTDNRQLEGMRRQLQDKYSEELAQQIRQFEEKVYKNAEIIGDKYPEIAELFETKPTDIAQLQKNIAPDTLVIQPVPLRDKVALFLVTREKLIVIQSDTKRDELNKLVSEYRTQLADHKNSDVDVTGSKLYEILIRPIESQLATSSPKNIAIIATEQLRYIPFETLYDKKNNQVLLEKYPIYYLTRISTSTPPSTERKPLQGLAFANPKPTQEELKGTEIEAETISKLFPGSEKYLGEKATLDTFKIQAARFSILHLGTHGCFDLAGCPNLGMQANTILFANKEQYNIADAALLGLKNTELITLSACQTAKEANADGQEISGLAYVLERAGAKSVIASLWNAEDNTSAEIMTQFYQNLKNGMTKSEAMQKAKQKAKLSQIKSHPFFWSPFILIGDAN</sequence>
<feature type="repeat" description="TPR" evidence="1">
    <location>
        <begin position="225"/>
        <end position="258"/>
    </location>
</feature>
<evidence type="ECO:0000313" key="5">
    <source>
        <dbReference type="Proteomes" id="UP000317165"/>
    </source>
</evidence>
<feature type="repeat" description="TPR" evidence="1">
    <location>
        <begin position="385"/>
        <end position="418"/>
    </location>
</feature>
<dbReference type="PROSITE" id="PS50293">
    <property type="entry name" value="TPR_REGION"/>
    <property type="match status" value="3"/>
</dbReference>
<feature type="repeat" description="TPR" evidence="1">
    <location>
        <begin position="265"/>
        <end position="298"/>
    </location>
</feature>
<feature type="repeat" description="TPR" evidence="1">
    <location>
        <begin position="625"/>
        <end position="658"/>
    </location>
</feature>
<comment type="caution">
    <text evidence="4">The sequence shown here is derived from an EMBL/GenBank/DDBJ whole genome shotgun (WGS) entry which is preliminary data.</text>
</comment>
<feature type="repeat" description="TPR" evidence="1">
    <location>
        <begin position="127"/>
        <end position="160"/>
    </location>
</feature>
<feature type="repeat" description="TPR" evidence="1">
    <location>
        <begin position="545"/>
        <end position="578"/>
    </location>
</feature>
<feature type="repeat" description="TPR" evidence="1">
    <location>
        <begin position="505"/>
        <end position="538"/>
    </location>
</feature>
<dbReference type="InterPro" id="IPR019734">
    <property type="entry name" value="TPR_rpt"/>
</dbReference>
<evidence type="ECO:0000256" key="2">
    <source>
        <dbReference type="SAM" id="Coils"/>
    </source>
</evidence>
<gene>
    <name evidence="4" type="ORF">EWV53_19560</name>
</gene>
<dbReference type="SUPFAM" id="SSF48452">
    <property type="entry name" value="TPR-like"/>
    <property type="match status" value="4"/>
</dbReference>
<protein>
    <submittedName>
        <fullName evidence="4">Tetratricopeptide repeat protein</fullName>
    </submittedName>
</protein>
<feature type="repeat" description="TPR" evidence="1">
    <location>
        <begin position="305"/>
        <end position="338"/>
    </location>
</feature>
<feature type="repeat" description="TPR" evidence="1">
    <location>
        <begin position="87"/>
        <end position="120"/>
    </location>
</feature>
<dbReference type="PROSITE" id="PS50005">
    <property type="entry name" value="TPR"/>
    <property type="match status" value="13"/>
</dbReference>
<evidence type="ECO:0000256" key="1">
    <source>
        <dbReference type="PROSITE-ProRule" id="PRU00339"/>
    </source>
</evidence>
<reference evidence="4 5" key="1">
    <citation type="submission" date="2019-01" db="EMBL/GenBank/DDBJ databases">
        <title>Coherence of Microcystis species and biogeography revealed through population genomics.</title>
        <authorList>
            <person name="Perez-Carrascal O.M."/>
            <person name="Terrat Y."/>
            <person name="Giani A."/>
            <person name="Fortin N."/>
            <person name="Tromas N."/>
            <person name="Shapiro B.J."/>
        </authorList>
    </citation>
    <scope>NUCLEOTIDE SEQUENCE [LARGE SCALE GENOMIC DNA]</scope>
    <source>
        <strain evidence="4">Mp_MB_F_20051200_S9</strain>
    </source>
</reference>
<dbReference type="InterPro" id="IPR024983">
    <property type="entry name" value="CHAT_dom"/>
</dbReference>
<dbReference type="SMART" id="SM00028">
    <property type="entry name" value="TPR"/>
    <property type="match status" value="15"/>
</dbReference>
<proteinExistence type="predicted"/>
<dbReference type="AlphaFoldDB" id="A0A552PM25"/>
<feature type="repeat" description="TPR" evidence="1">
    <location>
        <begin position="425"/>
        <end position="458"/>
    </location>
</feature>
<dbReference type="EMBL" id="SFAC01000232">
    <property type="protein sequence ID" value="TRV58048.1"/>
    <property type="molecule type" value="Genomic_DNA"/>
</dbReference>
<feature type="coiled-coil region" evidence="2">
    <location>
        <begin position="175"/>
        <end position="218"/>
    </location>
</feature>
<dbReference type="Pfam" id="PF00515">
    <property type="entry name" value="TPR_1"/>
    <property type="match status" value="1"/>
</dbReference>
<dbReference type="Proteomes" id="UP000317165">
    <property type="component" value="Unassembled WGS sequence"/>
</dbReference>
<dbReference type="Gene3D" id="1.25.40.10">
    <property type="entry name" value="Tetratricopeptide repeat domain"/>
    <property type="match status" value="5"/>
</dbReference>
<keyword evidence="1" id="KW-0802">TPR repeat</keyword>
<organism evidence="4 5">
    <name type="scientific">Microcystis panniformis Mp_MB_F_20051200_S9</name>
    <dbReference type="NCBI Taxonomy" id="2486223"/>
    <lineage>
        <taxon>Bacteria</taxon>
        <taxon>Bacillati</taxon>
        <taxon>Cyanobacteriota</taxon>
        <taxon>Cyanophyceae</taxon>
        <taxon>Oscillatoriophycideae</taxon>
        <taxon>Chroococcales</taxon>
        <taxon>Microcystaceae</taxon>
        <taxon>Microcystis</taxon>
    </lineage>
</organism>
<dbReference type="Pfam" id="PF13424">
    <property type="entry name" value="TPR_12"/>
    <property type="match status" value="6"/>
</dbReference>
<feature type="repeat" description="TPR" evidence="1">
    <location>
        <begin position="465"/>
        <end position="498"/>
    </location>
</feature>
<name>A0A552PM25_9CHRO</name>
<feature type="repeat" description="TPR" evidence="1">
    <location>
        <begin position="185"/>
        <end position="218"/>
    </location>
</feature>
<dbReference type="Pfam" id="PF12770">
    <property type="entry name" value="CHAT"/>
    <property type="match status" value="1"/>
</dbReference>
<accession>A0A552PM25</accession>
<feature type="repeat" description="TPR" evidence="1">
    <location>
        <begin position="585"/>
        <end position="618"/>
    </location>
</feature>
<evidence type="ECO:0000313" key="4">
    <source>
        <dbReference type="EMBL" id="TRV58048.1"/>
    </source>
</evidence>
<keyword evidence="2" id="KW-0175">Coiled coil</keyword>
<dbReference type="PANTHER" id="PTHR10098">
    <property type="entry name" value="RAPSYN-RELATED"/>
    <property type="match status" value="1"/>
</dbReference>
<feature type="coiled-coil region" evidence="2">
    <location>
        <begin position="731"/>
        <end position="758"/>
    </location>
</feature>
<feature type="domain" description="CHAT" evidence="3">
    <location>
        <begin position="859"/>
        <end position="1128"/>
    </location>
</feature>
<dbReference type="InterPro" id="IPR011990">
    <property type="entry name" value="TPR-like_helical_dom_sf"/>
</dbReference>
<dbReference type="PANTHER" id="PTHR10098:SF108">
    <property type="entry name" value="TETRATRICOPEPTIDE REPEAT PROTEIN 28"/>
    <property type="match status" value="1"/>
</dbReference>